<dbReference type="PROSITE" id="PS50110">
    <property type="entry name" value="RESPONSE_REGULATORY"/>
    <property type="match status" value="1"/>
</dbReference>
<dbReference type="Proteomes" id="UP000662572">
    <property type="component" value="Unassembled WGS sequence"/>
</dbReference>
<dbReference type="InterPro" id="IPR011006">
    <property type="entry name" value="CheY-like_superfamily"/>
</dbReference>
<dbReference type="SMART" id="SM00448">
    <property type="entry name" value="REC"/>
    <property type="match status" value="1"/>
</dbReference>
<evidence type="ECO:0000256" key="1">
    <source>
        <dbReference type="PROSITE-ProRule" id="PRU00169"/>
    </source>
</evidence>
<reference evidence="4" key="1">
    <citation type="journal article" date="2014" name="Int. J. Syst. Evol. Microbiol.">
        <title>Complete genome sequence of Corynebacterium casei LMG S-19264T (=DSM 44701T), isolated from a smear-ripened cheese.</title>
        <authorList>
            <consortium name="US DOE Joint Genome Institute (JGI-PGF)"/>
            <person name="Walter F."/>
            <person name="Albersmeier A."/>
            <person name="Kalinowski J."/>
            <person name="Ruckert C."/>
        </authorList>
    </citation>
    <scope>NUCLEOTIDE SEQUENCE</scope>
    <source>
        <strain evidence="4">KCTC 32296</strain>
    </source>
</reference>
<feature type="modified residue" description="4-aspartylphosphate" evidence="1">
    <location>
        <position position="70"/>
    </location>
</feature>
<feature type="region of interest" description="Disordered" evidence="2">
    <location>
        <begin position="151"/>
        <end position="178"/>
    </location>
</feature>
<feature type="domain" description="Response regulatory" evidence="3">
    <location>
        <begin position="12"/>
        <end position="137"/>
    </location>
</feature>
<dbReference type="InterPro" id="IPR001789">
    <property type="entry name" value="Sig_transdc_resp-reg_receiver"/>
</dbReference>
<accession>A0A918QBV5</accession>
<comment type="caution">
    <text evidence="4">The sequence shown here is derived from an EMBL/GenBank/DDBJ whole genome shotgun (WGS) entry which is preliminary data.</text>
</comment>
<dbReference type="PANTHER" id="PTHR44520">
    <property type="entry name" value="RESPONSE REGULATOR RCP1-RELATED"/>
    <property type="match status" value="1"/>
</dbReference>
<proteinExistence type="predicted"/>
<evidence type="ECO:0000256" key="2">
    <source>
        <dbReference type="SAM" id="MobiDB-lite"/>
    </source>
</evidence>
<dbReference type="PANTHER" id="PTHR44520:SF2">
    <property type="entry name" value="RESPONSE REGULATOR RCP1"/>
    <property type="match status" value="1"/>
</dbReference>
<evidence type="ECO:0000313" key="4">
    <source>
        <dbReference type="EMBL" id="GGZ39170.1"/>
    </source>
</evidence>
<reference evidence="4" key="2">
    <citation type="submission" date="2020-09" db="EMBL/GenBank/DDBJ databases">
        <authorList>
            <person name="Sun Q."/>
            <person name="Kim S."/>
        </authorList>
    </citation>
    <scope>NUCLEOTIDE SEQUENCE</scope>
    <source>
        <strain evidence="4">KCTC 32296</strain>
    </source>
</reference>
<dbReference type="EMBL" id="BMZB01000004">
    <property type="protein sequence ID" value="GGZ39170.1"/>
    <property type="molecule type" value="Genomic_DNA"/>
</dbReference>
<keyword evidence="1" id="KW-0597">Phosphoprotein</keyword>
<evidence type="ECO:0000313" key="5">
    <source>
        <dbReference type="Proteomes" id="UP000662572"/>
    </source>
</evidence>
<sequence length="178" mass="19827">MTTIAERAEMPQVLLIEDSHEDAILVQRAFKKADIPTHVTIARTAEIGLSILRREGGFLNTPFPDIILLDIDLPYISGIDFLKLAKADSELRLIPIIIMTNSTSEADLLETYKTYVNGFVTKPIGLDGYEQVIRTLEEYWFKLSATPETHAPASLSRRKHAEIPTSPHGRLGGQNSRG</sequence>
<protein>
    <recommendedName>
        <fullName evidence="3">Response regulatory domain-containing protein</fullName>
    </recommendedName>
</protein>
<gene>
    <name evidence="4" type="ORF">GCM10011273_26980</name>
</gene>
<dbReference type="CDD" id="cd17557">
    <property type="entry name" value="REC_Rcp-like"/>
    <property type="match status" value="1"/>
</dbReference>
<dbReference type="Gene3D" id="3.40.50.2300">
    <property type="match status" value="1"/>
</dbReference>
<dbReference type="RefSeq" id="WP_189487479.1">
    <property type="nucleotide sequence ID" value="NZ_BMZB01000004.1"/>
</dbReference>
<dbReference type="GO" id="GO:0000160">
    <property type="term" value="P:phosphorelay signal transduction system"/>
    <property type="evidence" value="ECO:0007669"/>
    <property type="project" value="InterPro"/>
</dbReference>
<keyword evidence="5" id="KW-1185">Reference proteome</keyword>
<evidence type="ECO:0000259" key="3">
    <source>
        <dbReference type="PROSITE" id="PS50110"/>
    </source>
</evidence>
<name>A0A918QBV5_9CAUL</name>
<organism evidence="4 5">
    <name type="scientific">Asticcacaulis endophyticus</name>
    <dbReference type="NCBI Taxonomy" id="1395890"/>
    <lineage>
        <taxon>Bacteria</taxon>
        <taxon>Pseudomonadati</taxon>
        <taxon>Pseudomonadota</taxon>
        <taxon>Alphaproteobacteria</taxon>
        <taxon>Caulobacterales</taxon>
        <taxon>Caulobacteraceae</taxon>
        <taxon>Asticcacaulis</taxon>
    </lineage>
</organism>
<dbReference type="AlphaFoldDB" id="A0A918QBV5"/>
<dbReference type="Pfam" id="PF00072">
    <property type="entry name" value="Response_reg"/>
    <property type="match status" value="1"/>
</dbReference>
<dbReference type="InterPro" id="IPR052893">
    <property type="entry name" value="TCS_response_regulator"/>
</dbReference>
<dbReference type="SUPFAM" id="SSF52172">
    <property type="entry name" value="CheY-like"/>
    <property type="match status" value="1"/>
</dbReference>